<feature type="repeat" description="WD" evidence="3">
    <location>
        <begin position="1155"/>
        <end position="1196"/>
    </location>
</feature>
<dbReference type="PROSITE" id="PS00678">
    <property type="entry name" value="WD_REPEATS_1"/>
    <property type="match status" value="2"/>
</dbReference>
<dbReference type="InterPro" id="IPR001680">
    <property type="entry name" value="WD40_rpt"/>
</dbReference>
<reference evidence="7" key="1">
    <citation type="journal article" date="2020" name="Fungal Divers.">
        <title>Resolving the Mortierellaceae phylogeny through synthesis of multi-gene phylogenetics and phylogenomics.</title>
        <authorList>
            <person name="Vandepol N."/>
            <person name="Liber J."/>
            <person name="Desiro A."/>
            <person name="Na H."/>
            <person name="Kennedy M."/>
            <person name="Barry K."/>
            <person name="Grigoriev I.V."/>
            <person name="Miller A.N."/>
            <person name="O'Donnell K."/>
            <person name="Stajich J.E."/>
            <person name="Bonito G."/>
        </authorList>
    </citation>
    <scope>NUCLEOTIDE SEQUENCE</scope>
    <source>
        <strain evidence="7">NVP60</strain>
    </source>
</reference>
<dbReference type="Gene3D" id="3.40.50.300">
    <property type="entry name" value="P-loop containing nucleotide triphosphate hydrolases"/>
    <property type="match status" value="1"/>
</dbReference>
<sequence length="1685" mass="186756">MNSNPFDQLDSQIACNDCANTTARKRRSDSICNAFGFKSKPKDRNQPAIFGGDRLIHTIDNQQVTLSDNLYVNSGDEKDKPLPPLPTDAQPSAAQPIADIFGENVPKPVIKTGLPCLQQRIERTDQLVYCNTLLLQDSLSPPFVLTGAKATQNPVDTLRQPALDKAELTWLEEMKKFPMEADRLRWLASRMVEQFLSDINKDSTKIAEIVSLGPILQKEAYRKLLSAFIEEFDEASILDVDILQGLVQLVQDTSPGYLSYDDLIKILSAFRTRLECTHQQSTESSYHLTLAVSRIFDVMADHKVQDLDRVLGHEPLSAVLSGLKDSSDPYLMYQACYAFQALQYVPDDETALLAMLRHATGVANGLIKIPSVIKLDLSSVLDGLANMCKALECSIEIATSTYGGACSLKESGRGVLNSLKNGLGPGQKRPWYPAVKAAYAFSQAGQLKDLRQLIIEAPCRHDPLFQWGISQLLGDIAVDLVWTTATRQQAIYLLGHLYQHDQNWGKDESVKAWMLAIFTKLNTTFDQDIEATTRAFLRDLGQDNTTAVKYSCPLSTRFIFPTTSPLLTKVQEIPYLEYELRKLRLQRLKEVKLSVYIPPMAKANLQARDDDLFLLMDKVQDFLASDRQVMLILGDSGAGKSTFDKHLESKLLRSYSSGGPIPLFIYLPSIDRPDKDVVAQHLRIQNFQEDHILELKQYRQFVLICDGYDESQLTTNLHTTNLFNRPGQWNVKMVISCRTQFLGQDYRSRFIPDGDGHYNRQATELFQEAVIAPFSKEQIENYVEQYVPLEPRTWTTKDYIDKLIAIPNLMDLVKNPFLLSLSLEALPGVTEGKHDLSAIKITRVQLYDTFVRHWLDVNSRRLQRNALCKEDRNVLDQLIEAGFTSMGIGFSTKLAAAIFEHQDGAPVVQYVHFKDKRSWRAEFFSADPEVRLLRESSPLTRAGSQFRFLHRSILEYFFSCSVLDPSSFDDNGVLPSQSDAGSGFRLFDAKGPLFKRSLLTEPSVIQFLCERVKNRQDLKEQLLSVIIRSKTDATAATAAANAITILVKAGVHFNSADLRGIRIPGADLSDGQFDSAQLQGAYLTDVNFTRSWLRQAELSDTYMDGVRFGELPSLKEESAVIICSYSPGGNLMAVGLQDRCISIYDTSTWTKVRRLGASNADIYSMAFSPNNQKLVSGHQGGMIHLWDVASGGTFLVIHGHTFWMSTVRFSPCGRQIASVGDDEAVRLWDAQTGKPLFVLKGHAGDISTISYSLDGQRLISKGEDRTVRVWNPSTGEQVAHWSTPHSNVMSVAFSADGQRIAFAFGHAQEKIQLMDAIVGTPSLILDCAEKVKGINLSPNGQWIAFSNDDNIIRLWDTSTGARISSFSGHQHPIYTLASSPDGLQLISGDCSGRIRLWEIDTTRSTPAAQVQSGGVQAIAFTPNGRAILSVGKFGGIQQRDVLTGTSLAFPVEKADNVSTFAVNLESGRIMLGYRDGAIRLHSGQPEKTGRAFLGHTEKVTHLVCSPCGHWMISGCNDETTRLWDLEQPGAQGQVLNAFIAGSFGHVCASFSPVPKKIATGASSKETAEFYKSFLPKTVTFGATVSLFSLSQKVAIVAGFGGVYLLDLPPESAYLEHVRSPLVIRSLDFSPDGRRLVVGTSDNSVCLWNLHSNTPDTKLIGHDGEVSCVACLPCGKWILSGSQDRT</sequence>
<feature type="domain" description="Arm-like repeat" evidence="6">
    <location>
        <begin position="172"/>
        <end position="549"/>
    </location>
</feature>
<feature type="domain" description="NACHT" evidence="5">
    <location>
        <begin position="629"/>
        <end position="788"/>
    </location>
</feature>
<feature type="repeat" description="WD" evidence="3">
    <location>
        <begin position="1331"/>
        <end position="1365"/>
    </location>
</feature>
<dbReference type="EMBL" id="JAAAIN010000472">
    <property type="protein sequence ID" value="KAG0314052.1"/>
    <property type="molecule type" value="Genomic_DNA"/>
</dbReference>
<dbReference type="PROSITE" id="PS50082">
    <property type="entry name" value="WD_REPEATS_2"/>
    <property type="match status" value="8"/>
</dbReference>
<feature type="repeat" description="WD" evidence="3">
    <location>
        <begin position="1239"/>
        <end position="1280"/>
    </location>
</feature>
<dbReference type="PANTHER" id="PTHR19848">
    <property type="entry name" value="WD40 REPEAT PROTEIN"/>
    <property type="match status" value="1"/>
</dbReference>
<dbReference type="SMART" id="SM00320">
    <property type="entry name" value="WD40"/>
    <property type="match status" value="10"/>
</dbReference>
<accession>A0A9P6R8A8</accession>
<dbReference type="PROSITE" id="PS50294">
    <property type="entry name" value="WD_REPEATS_REGION"/>
    <property type="match status" value="7"/>
</dbReference>
<dbReference type="InterPro" id="IPR015943">
    <property type="entry name" value="WD40/YVTN_repeat-like_dom_sf"/>
</dbReference>
<dbReference type="PANTHER" id="PTHR19848:SF8">
    <property type="entry name" value="F-BOX AND WD REPEAT DOMAIN CONTAINING 7"/>
    <property type="match status" value="1"/>
</dbReference>
<dbReference type="InterPro" id="IPR036322">
    <property type="entry name" value="WD40_repeat_dom_sf"/>
</dbReference>
<dbReference type="InterPro" id="IPR056251">
    <property type="entry name" value="Arm_rpt_dom"/>
</dbReference>
<dbReference type="InterPro" id="IPR001646">
    <property type="entry name" value="5peptide_repeat"/>
</dbReference>
<feature type="repeat" description="WD" evidence="3">
    <location>
        <begin position="1197"/>
        <end position="1238"/>
    </location>
</feature>
<dbReference type="Proteomes" id="UP000823405">
    <property type="component" value="Unassembled WGS sequence"/>
</dbReference>
<keyword evidence="2" id="KW-0677">Repeat</keyword>
<feature type="repeat" description="WD" evidence="3">
    <location>
        <begin position="1366"/>
        <end position="1407"/>
    </location>
</feature>
<feature type="non-terminal residue" evidence="7">
    <location>
        <position position="1685"/>
    </location>
</feature>
<keyword evidence="8" id="KW-1185">Reference proteome</keyword>
<dbReference type="OrthoDB" id="2414723at2759"/>
<feature type="region of interest" description="Disordered" evidence="4">
    <location>
        <begin position="72"/>
        <end position="92"/>
    </location>
</feature>
<dbReference type="InterPro" id="IPR027417">
    <property type="entry name" value="P-loop_NTPase"/>
</dbReference>
<dbReference type="Pfam" id="PF00805">
    <property type="entry name" value="Pentapeptide"/>
    <property type="match status" value="1"/>
</dbReference>
<gene>
    <name evidence="7" type="ORF">BGZ97_009680</name>
</gene>
<feature type="repeat" description="WD" evidence="3">
    <location>
        <begin position="1492"/>
        <end position="1526"/>
    </location>
</feature>
<dbReference type="Gene3D" id="2.160.20.80">
    <property type="entry name" value="E3 ubiquitin-protein ligase SopA"/>
    <property type="match status" value="1"/>
</dbReference>
<dbReference type="CDD" id="cd00200">
    <property type="entry name" value="WD40"/>
    <property type="match status" value="1"/>
</dbReference>
<evidence type="ECO:0000313" key="8">
    <source>
        <dbReference type="Proteomes" id="UP000823405"/>
    </source>
</evidence>
<dbReference type="InterPro" id="IPR019775">
    <property type="entry name" value="WD40_repeat_CS"/>
</dbReference>
<evidence type="ECO:0000256" key="1">
    <source>
        <dbReference type="ARBA" id="ARBA00022574"/>
    </source>
</evidence>
<dbReference type="Pfam" id="PF05729">
    <property type="entry name" value="NACHT"/>
    <property type="match status" value="1"/>
</dbReference>
<evidence type="ECO:0000256" key="4">
    <source>
        <dbReference type="SAM" id="MobiDB-lite"/>
    </source>
</evidence>
<feature type="repeat" description="WD" evidence="3">
    <location>
        <begin position="1623"/>
        <end position="1657"/>
    </location>
</feature>
<dbReference type="Pfam" id="PF00400">
    <property type="entry name" value="WD40"/>
    <property type="match status" value="8"/>
</dbReference>
<name>A0A9P6R8A8_9FUNG</name>
<evidence type="ECO:0008006" key="9">
    <source>
        <dbReference type="Google" id="ProtNLM"/>
    </source>
</evidence>
<evidence type="ECO:0000256" key="3">
    <source>
        <dbReference type="PROSITE-ProRule" id="PRU00221"/>
    </source>
</evidence>
<evidence type="ECO:0000259" key="5">
    <source>
        <dbReference type="Pfam" id="PF05729"/>
    </source>
</evidence>
<dbReference type="Gene3D" id="2.130.10.10">
    <property type="entry name" value="YVTN repeat-like/Quinoprotein amine dehydrogenase"/>
    <property type="match status" value="4"/>
</dbReference>
<organism evidence="7 8">
    <name type="scientific">Linnemannia gamsii</name>
    <dbReference type="NCBI Taxonomy" id="64522"/>
    <lineage>
        <taxon>Eukaryota</taxon>
        <taxon>Fungi</taxon>
        <taxon>Fungi incertae sedis</taxon>
        <taxon>Mucoromycota</taxon>
        <taxon>Mortierellomycotina</taxon>
        <taxon>Mortierellomycetes</taxon>
        <taxon>Mortierellales</taxon>
        <taxon>Mortierellaceae</taxon>
        <taxon>Linnemannia</taxon>
    </lineage>
</organism>
<dbReference type="Pfam" id="PF23948">
    <property type="entry name" value="ARM_5"/>
    <property type="match status" value="1"/>
</dbReference>
<evidence type="ECO:0000313" key="7">
    <source>
        <dbReference type="EMBL" id="KAG0314052.1"/>
    </source>
</evidence>
<proteinExistence type="predicted"/>
<comment type="caution">
    <text evidence="7">The sequence shown here is derived from an EMBL/GenBank/DDBJ whole genome shotgun (WGS) entry which is preliminary data.</text>
</comment>
<dbReference type="SUPFAM" id="SSF141571">
    <property type="entry name" value="Pentapeptide repeat-like"/>
    <property type="match status" value="1"/>
</dbReference>
<dbReference type="SUPFAM" id="SSF50978">
    <property type="entry name" value="WD40 repeat-like"/>
    <property type="match status" value="2"/>
</dbReference>
<keyword evidence="1 3" id="KW-0853">WD repeat</keyword>
<protein>
    <recommendedName>
        <fullName evidence="9">WD40 repeat-like protein</fullName>
    </recommendedName>
</protein>
<evidence type="ECO:0000259" key="6">
    <source>
        <dbReference type="Pfam" id="PF23948"/>
    </source>
</evidence>
<evidence type="ECO:0000256" key="2">
    <source>
        <dbReference type="ARBA" id="ARBA00022737"/>
    </source>
</evidence>
<feature type="repeat" description="WD" evidence="3">
    <location>
        <begin position="1658"/>
        <end position="1685"/>
    </location>
</feature>
<dbReference type="InterPro" id="IPR007111">
    <property type="entry name" value="NACHT_NTPase"/>
</dbReference>